<dbReference type="OrthoDB" id="9804819at2"/>
<evidence type="ECO:0000313" key="6">
    <source>
        <dbReference type="EMBL" id="SEW01720.1"/>
    </source>
</evidence>
<dbReference type="GO" id="GO:0016887">
    <property type="term" value="F:ATP hydrolysis activity"/>
    <property type="evidence" value="ECO:0007669"/>
    <property type="project" value="InterPro"/>
</dbReference>
<dbReference type="InterPro" id="IPR003593">
    <property type="entry name" value="AAA+_ATPase"/>
</dbReference>
<gene>
    <name evidence="6" type="ORF">SAMN05192557_1250</name>
</gene>
<protein>
    <submittedName>
        <fullName evidence="6">ABC-2 type transport system ATP-binding protein</fullName>
    </submittedName>
</protein>
<proteinExistence type="inferred from homology"/>
<name>A0A662Z5I5_9STAP</name>
<evidence type="ECO:0000256" key="3">
    <source>
        <dbReference type="ARBA" id="ARBA00022741"/>
    </source>
</evidence>
<dbReference type="Proteomes" id="UP000243605">
    <property type="component" value="Unassembled WGS sequence"/>
</dbReference>
<organism evidence="6 7">
    <name type="scientific">Aliicoccus persicus</name>
    <dbReference type="NCBI Taxonomy" id="930138"/>
    <lineage>
        <taxon>Bacteria</taxon>
        <taxon>Bacillati</taxon>
        <taxon>Bacillota</taxon>
        <taxon>Bacilli</taxon>
        <taxon>Bacillales</taxon>
        <taxon>Staphylococcaceae</taxon>
        <taxon>Aliicoccus</taxon>
    </lineage>
</organism>
<dbReference type="PROSITE" id="PS50893">
    <property type="entry name" value="ABC_TRANSPORTER_2"/>
    <property type="match status" value="1"/>
</dbReference>
<dbReference type="InterPro" id="IPR027417">
    <property type="entry name" value="P-loop_NTPase"/>
</dbReference>
<dbReference type="Gene3D" id="3.40.50.300">
    <property type="entry name" value="P-loop containing nucleotide triphosphate hydrolases"/>
    <property type="match status" value="1"/>
</dbReference>
<dbReference type="PANTHER" id="PTHR43335:SF8">
    <property type="entry name" value="ABC TRANSPORTER, ATP-BINDING PROTEIN"/>
    <property type="match status" value="1"/>
</dbReference>
<keyword evidence="4 6" id="KW-0067">ATP-binding</keyword>
<evidence type="ECO:0000256" key="4">
    <source>
        <dbReference type="ARBA" id="ARBA00022840"/>
    </source>
</evidence>
<keyword evidence="2" id="KW-0813">Transport</keyword>
<dbReference type="AlphaFoldDB" id="A0A662Z5I5"/>
<evidence type="ECO:0000256" key="1">
    <source>
        <dbReference type="ARBA" id="ARBA00005417"/>
    </source>
</evidence>
<dbReference type="EMBL" id="FOIT01000003">
    <property type="protein sequence ID" value="SEW01720.1"/>
    <property type="molecule type" value="Genomic_DNA"/>
</dbReference>
<accession>A0A662Z5I5</accession>
<sequence length="308" mass="35400">MLQNILETNQLNKKYGKEYAIKDVSIHVRHGEIYALIGKNGAGKTTIMRMMMGLAKPTSGELSIYGETEPKKVNESRQHMGFMMNSSFYPYLTAHQNVEYFRQLKGIADRNEVDRVLKLVDLDQETKVFRSYSMGMKTRLSIAVALLGSPDIVVLDEPINGLDPQGIADFREYIQRLNKEQHVTFIISSHILGELDLIATRYGFMHDGLLLEEIDREDLRNKTENRTIIKVDRLEEATYILEQHLHVEDYRINGDKEIVLSHYTRGVDELNDQLIAGGLTIYKLVNQSSTLEEYYLELVKLRGVNKDD</sequence>
<keyword evidence="3" id="KW-0547">Nucleotide-binding</keyword>
<dbReference type="RefSeq" id="WP_091474907.1">
    <property type="nucleotide sequence ID" value="NZ_FOIT01000003.1"/>
</dbReference>
<dbReference type="SMART" id="SM00382">
    <property type="entry name" value="AAA"/>
    <property type="match status" value="1"/>
</dbReference>
<dbReference type="SUPFAM" id="SSF52540">
    <property type="entry name" value="P-loop containing nucleoside triphosphate hydrolases"/>
    <property type="match status" value="1"/>
</dbReference>
<evidence type="ECO:0000256" key="2">
    <source>
        <dbReference type="ARBA" id="ARBA00022448"/>
    </source>
</evidence>
<dbReference type="PANTHER" id="PTHR43335">
    <property type="entry name" value="ABC TRANSPORTER, ATP-BINDING PROTEIN"/>
    <property type="match status" value="1"/>
</dbReference>
<comment type="similarity">
    <text evidence="1">Belongs to the ABC transporter superfamily.</text>
</comment>
<dbReference type="Pfam" id="PF00005">
    <property type="entry name" value="ABC_tran"/>
    <property type="match status" value="1"/>
</dbReference>
<dbReference type="GO" id="GO:0005524">
    <property type="term" value="F:ATP binding"/>
    <property type="evidence" value="ECO:0007669"/>
    <property type="project" value="UniProtKB-KW"/>
</dbReference>
<evidence type="ECO:0000259" key="5">
    <source>
        <dbReference type="PROSITE" id="PS50893"/>
    </source>
</evidence>
<keyword evidence="7" id="KW-1185">Reference proteome</keyword>
<feature type="domain" description="ABC transporter" evidence="5">
    <location>
        <begin position="6"/>
        <end position="232"/>
    </location>
</feature>
<evidence type="ECO:0000313" key="7">
    <source>
        <dbReference type="Proteomes" id="UP000243605"/>
    </source>
</evidence>
<reference evidence="6 7" key="1">
    <citation type="submission" date="2016-10" db="EMBL/GenBank/DDBJ databases">
        <authorList>
            <person name="Varghese N."/>
            <person name="Submissions S."/>
        </authorList>
    </citation>
    <scope>NUCLEOTIDE SEQUENCE [LARGE SCALE GENOMIC DNA]</scope>
    <source>
        <strain evidence="6 7">IBRC-M10081</strain>
    </source>
</reference>
<dbReference type="InterPro" id="IPR003439">
    <property type="entry name" value="ABC_transporter-like_ATP-bd"/>
</dbReference>